<dbReference type="InterPro" id="IPR011639">
    <property type="entry name" value="MethylTrfase_TaqI-like_dom"/>
</dbReference>
<dbReference type="EMBL" id="ADCP02000001">
    <property type="protein sequence ID" value="EFV42927.1"/>
    <property type="molecule type" value="Genomic_DNA"/>
</dbReference>
<dbReference type="PROSITE" id="PS00092">
    <property type="entry name" value="N6_MTASE"/>
    <property type="match status" value="1"/>
</dbReference>
<name>E5YAM3_BILW3</name>
<dbReference type="PRINTS" id="PR00507">
    <property type="entry name" value="N12N6MTFRASE"/>
</dbReference>
<keyword evidence="8" id="KW-1185">Reference proteome</keyword>
<dbReference type="GO" id="GO:0003676">
    <property type="term" value="F:nucleic acid binding"/>
    <property type="evidence" value="ECO:0007669"/>
    <property type="project" value="InterPro"/>
</dbReference>
<dbReference type="OrthoDB" id="9806213at2"/>
<keyword evidence="4" id="KW-0949">S-adenosyl-L-methionine</keyword>
<dbReference type="RefSeq" id="WP_005029842.1">
    <property type="nucleotide sequence ID" value="NZ_KE150238.1"/>
</dbReference>
<feature type="domain" description="Type II methyltransferase M.TaqI-like" evidence="6">
    <location>
        <begin position="596"/>
        <end position="810"/>
    </location>
</feature>
<dbReference type="PANTHER" id="PTHR33841">
    <property type="entry name" value="DNA METHYLTRANSFERASE YEEA-RELATED"/>
    <property type="match status" value="1"/>
</dbReference>
<keyword evidence="3" id="KW-0808">Transferase</keyword>
<dbReference type="Gene3D" id="3.40.50.150">
    <property type="entry name" value="Vaccinia Virus protein VP39"/>
    <property type="match status" value="1"/>
</dbReference>
<dbReference type="PANTHER" id="PTHR33841:SF1">
    <property type="entry name" value="DNA METHYLTRANSFERASE A"/>
    <property type="match status" value="1"/>
</dbReference>
<dbReference type="GeneID" id="78084300"/>
<reference evidence="7 8" key="2">
    <citation type="submission" date="2013-04" db="EMBL/GenBank/DDBJ databases">
        <title>The Genome Sequence of Bilophila wadsworthia 3_1_6.</title>
        <authorList>
            <consortium name="The Broad Institute Genomics Platform"/>
            <person name="Earl A."/>
            <person name="Ward D."/>
            <person name="Feldgarden M."/>
            <person name="Gevers D."/>
            <person name="Sibley C."/>
            <person name="Strauss J."/>
            <person name="Allen-Vercoe E."/>
            <person name="Walker B."/>
            <person name="Young S."/>
            <person name="Zeng Q."/>
            <person name="Gargeya S."/>
            <person name="Fitzgerald M."/>
            <person name="Haas B."/>
            <person name="Abouelleil A."/>
            <person name="Allen A.W."/>
            <person name="Alvarado L."/>
            <person name="Arachchi H.M."/>
            <person name="Berlin A.M."/>
            <person name="Chapman S.B."/>
            <person name="Gainer-Dewar J."/>
            <person name="Goldberg J."/>
            <person name="Griggs A."/>
            <person name="Gujja S."/>
            <person name="Hansen M."/>
            <person name="Howarth C."/>
            <person name="Imamovic A."/>
            <person name="Ireland A."/>
            <person name="Larimer J."/>
            <person name="McCowan C."/>
            <person name="Murphy C."/>
            <person name="Pearson M."/>
            <person name="Poon T.W."/>
            <person name="Priest M."/>
            <person name="Roberts A."/>
            <person name="Saif S."/>
            <person name="Shea T."/>
            <person name="Sisk P."/>
            <person name="Sykes S."/>
            <person name="Wortman J."/>
            <person name="Nusbaum C."/>
            <person name="Birren B."/>
        </authorList>
    </citation>
    <scope>NUCLEOTIDE SEQUENCE [LARGE SCALE GENOMIC DNA]</scope>
    <source>
        <strain evidence="7 8">3_1_6</strain>
    </source>
</reference>
<evidence type="ECO:0000313" key="7">
    <source>
        <dbReference type="EMBL" id="EFV42927.1"/>
    </source>
</evidence>
<dbReference type="Proteomes" id="UP000006034">
    <property type="component" value="Unassembled WGS sequence"/>
</dbReference>
<dbReference type="HOGENOM" id="CLU_007295_0_0_7"/>
<evidence type="ECO:0000259" key="6">
    <source>
        <dbReference type="Pfam" id="PF07669"/>
    </source>
</evidence>
<evidence type="ECO:0000256" key="3">
    <source>
        <dbReference type="ARBA" id="ARBA00022679"/>
    </source>
</evidence>
<dbReference type="SUPFAM" id="SSF53335">
    <property type="entry name" value="S-adenosyl-L-methionine-dependent methyltransferases"/>
    <property type="match status" value="1"/>
</dbReference>
<evidence type="ECO:0000256" key="4">
    <source>
        <dbReference type="ARBA" id="ARBA00022691"/>
    </source>
</evidence>
<keyword evidence="2" id="KW-0489">Methyltransferase</keyword>
<reference evidence="7 8" key="1">
    <citation type="submission" date="2010-10" db="EMBL/GenBank/DDBJ databases">
        <authorList>
            <consortium name="The Broad Institute Genome Sequencing Platform"/>
            <person name="Ward D."/>
            <person name="Earl A."/>
            <person name="Feldgarden M."/>
            <person name="Young S.K."/>
            <person name="Gargeya S."/>
            <person name="Zeng Q."/>
            <person name="Alvarado L."/>
            <person name="Berlin A."/>
            <person name="Bochicchio J."/>
            <person name="Chapman S.B."/>
            <person name="Chen Z."/>
            <person name="Freedman E."/>
            <person name="Gellesch M."/>
            <person name="Goldberg J."/>
            <person name="Griggs A."/>
            <person name="Gujja S."/>
            <person name="Heilman E."/>
            <person name="Heiman D."/>
            <person name="Howarth C."/>
            <person name="Mehta T."/>
            <person name="Neiman D."/>
            <person name="Pearson M."/>
            <person name="Roberts A."/>
            <person name="Saif S."/>
            <person name="Shea T."/>
            <person name="Shenoy N."/>
            <person name="Sisk P."/>
            <person name="Stolte C."/>
            <person name="Sykes S."/>
            <person name="White J."/>
            <person name="Yandava C."/>
            <person name="Allen-Vercoe E."/>
            <person name="Sibley C."/>
            <person name="Ambrose C.E."/>
            <person name="Strauss J."/>
            <person name="Daigneault M."/>
            <person name="Haas B."/>
            <person name="Nusbaum C."/>
            <person name="Birren B."/>
        </authorList>
    </citation>
    <scope>NUCLEOTIDE SEQUENCE [LARGE SCALE GENOMIC DNA]</scope>
    <source>
        <strain evidence="7 8">3_1_6</strain>
    </source>
</reference>
<evidence type="ECO:0000256" key="5">
    <source>
        <dbReference type="ARBA" id="ARBA00047942"/>
    </source>
</evidence>
<proteinExistence type="predicted"/>
<organism evidence="7 8">
    <name type="scientific">Bilophila wadsworthia (strain 3_1_6)</name>
    <dbReference type="NCBI Taxonomy" id="563192"/>
    <lineage>
        <taxon>Bacteria</taxon>
        <taxon>Pseudomonadati</taxon>
        <taxon>Thermodesulfobacteriota</taxon>
        <taxon>Desulfovibrionia</taxon>
        <taxon>Desulfovibrionales</taxon>
        <taxon>Desulfovibrionaceae</taxon>
        <taxon>Bilophila</taxon>
    </lineage>
</organism>
<gene>
    <name evidence="7" type="ORF">HMPREF0179_03244</name>
</gene>
<dbReference type="GO" id="GO:0009007">
    <property type="term" value="F:site-specific DNA-methyltransferase (adenine-specific) activity"/>
    <property type="evidence" value="ECO:0007669"/>
    <property type="project" value="UniProtKB-EC"/>
</dbReference>
<protein>
    <recommendedName>
        <fullName evidence="1">site-specific DNA-methyltransferase (adenine-specific)</fullName>
        <ecNumber evidence="1">2.1.1.72</ecNumber>
    </recommendedName>
</protein>
<dbReference type="eggNOG" id="COG1002">
    <property type="taxonomic scope" value="Bacteria"/>
</dbReference>
<dbReference type="GO" id="GO:0032259">
    <property type="term" value="P:methylation"/>
    <property type="evidence" value="ECO:0007669"/>
    <property type="project" value="UniProtKB-KW"/>
</dbReference>
<dbReference type="InterPro" id="IPR050953">
    <property type="entry name" value="N4_N6_ade-DNA_methylase"/>
</dbReference>
<dbReference type="Pfam" id="PF07669">
    <property type="entry name" value="Eco57I"/>
    <property type="match status" value="1"/>
</dbReference>
<evidence type="ECO:0000313" key="8">
    <source>
        <dbReference type="Proteomes" id="UP000006034"/>
    </source>
</evidence>
<comment type="catalytic activity">
    <reaction evidence="5">
        <text>a 2'-deoxyadenosine in DNA + S-adenosyl-L-methionine = an N(6)-methyl-2'-deoxyadenosine in DNA + S-adenosyl-L-homocysteine + H(+)</text>
        <dbReference type="Rhea" id="RHEA:15197"/>
        <dbReference type="Rhea" id="RHEA-COMP:12418"/>
        <dbReference type="Rhea" id="RHEA-COMP:12419"/>
        <dbReference type="ChEBI" id="CHEBI:15378"/>
        <dbReference type="ChEBI" id="CHEBI:57856"/>
        <dbReference type="ChEBI" id="CHEBI:59789"/>
        <dbReference type="ChEBI" id="CHEBI:90615"/>
        <dbReference type="ChEBI" id="CHEBI:90616"/>
        <dbReference type="EC" id="2.1.1.72"/>
    </reaction>
</comment>
<evidence type="ECO:0000256" key="2">
    <source>
        <dbReference type="ARBA" id="ARBA00022603"/>
    </source>
</evidence>
<sequence length="1308" mass="150499">MSSNKPFASYVVNNLYDNNFFTEDLPGLLADAGSAEESDKWFRVVKRIFADNPPLQLNESQLESGIIKPVLGVLGWFVLPQDTKVIQGKNIRPDWTLFASKKDKDKYLSIPPHQRRDVVEGIITFAEIKSADKELDTRKASRKDNPYLQLVEYLLLTRIPFGFLTNGVEWWLVDNEKISAEKRFLRVDLAQIIADDNADAFHCFYYLFHRTTFVPSKPEEKSVFITISQTDAERRNASEEDLRKVIYGADGTESLFEVTGRALFAAAGKKADPAVLRQVYENSLYFVFRLLFIAYFEDRHWGLLKKHSHYPDLSLRKLDEDLQLAAPDSFTGWNHLQTLFRTLNVGNLNLSIPLLNGGLFDDARAALLAKPKVMDNATLRKVLNALFVFGTTEIPLRRDFKALSVTHLGTIYESLLEFEFRITPEDLMYVVYKETKGKDKGKLSEGFFDVYDTGVLEKNKDVLILNKRPFPKNTLYLVGSQNSRKASASFYTPASLSLPLVRRAIDHQIACLPKDKSVLDLRILDNACGSGHLLIESLNYLTSRALDRMEDDALLATTLSDETQRISEAMDSLGLQEDMKPDEFMILKRILLKKVLYGVDIQVFAIELAHLSLWIETFVFGTPLSLIEHHVKVGNALIGTEIKTFQDAIGKEGRQLSMLNLTVKDHFEKLYTVYKKLNAIQDTTADDIAASKKLFKQEIGPALKEMNLLLDLCNYRDMLMAEGREAEAGKVRVWEQAPALLKGQLPELQATIDTYRAKYGFFNWEIEFPEAFADANGKRGFHIIVGNPPWDKTKFEDPMFFSQYRSNYRNLPNSKKKELQDDLLSKPDIRQRYESQRAHTLAVNEYYKLFYPLNKGAGDGNLFRFFVERNLRLLTPRGTLNYVLPTALLTEDGSATLRKAIFEDYSIVAFDGFENNKGIFPDVHRSYKFGLLQIERVRNPEQKARVRFMLTDPAMLESEKGIFEYGLDDIRATSPEFMAYMEVKNGRADLELLTRIYKKFPQLNSDWLDFRNELHSTADKSIFLEIKNDESLPLYTGSMFWQYNTCFEKPMYWLNEEQFDSHLKDKEISRIIDSCCFYLPHQEGKTKEKTVLSALGLHKRKELAQFIVPERCYFRIGYRKVARDTDERTMICSVLPKNVGAQDSIYLTIPKKYIFDMESKSIYVLETPIDRIFFAQALLNSLSFDWVLRFSIAINVNKTYLMRQPMPQPTDEELAENPVYREMILNSLKLSLHYNPEGFFDLKMLYGLKDTDIPTTSKQVDMLKIRNDVLVAGIYGVTKPEMEHMLKGFNVLARKKPEYVKALLDAME</sequence>
<dbReference type="GO" id="GO:0006304">
    <property type="term" value="P:DNA modification"/>
    <property type="evidence" value="ECO:0007669"/>
    <property type="project" value="InterPro"/>
</dbReference>
<dbReference type="InterPro" id="IPR002052">
    <property type="entry name" value="DNA_methylase_N6_adenine_CS"/>
</dbReference>
<dbReference type="EC" id="2.1.1.72" evidence="1"/>
<evidence type="ECO:0000256" key="1">
    <source>
        <dbReference type="ARBA" id="ARBA00011900"/>
    </source>
</evidence>
<dbReference type="InterPro" id="IPR029063">
    <property type="entry name" value="SAM-dependent_MTases_sf"/>
</dbReference>
<comment type="caution">
    <text evidence="7">The sequence shown here is derived from an EMBL/GenBank/DDBJ whole genome shotgun (WGS) entry which is preliminary data.</text>
</comment>
<accession>E5YAM3</accession>